<proteinExistence type="predicted"/>
<dbReference type="AlphaFoldDB" id="A0A815G2B9"/>
<gene>
    <name evidence="2" type="ORF">JXQ802_LOCUS47434</name>
    <name evidence="1" type="ORF">PYM288_LOCUS31526</name>
</gene>
<evidence type="ECO:0000313" key="1">
    <source>
        <dbReference type="EMBL" id="CAF1333379.1"/>
    </source>
</evidence>
<protein>
    <submittedName>
        <fullName evidence="1">Uncharacterized protein</fullName>
    </submittedName>
</protein>
<dbReference type="Proteomes" id="UP000663854">
    <property type="component" value="Unassembled WGS sequence"/>
</dbReference>
<evidence type="ECO:0000313" key="2">
    <source>
        <dbReference type="EMBL" id="CAF1593006.1"/>
    </source>
</evidence>
<evidence type="ECO:0000313" key="4">
    <source>
        <dbReference type="Proteomes" id="UP000663870"/>
    </source>
</evidence>
<evidence type="ECO:0000313" key="3">
    <source>
        <dbReference type="Proteomes" id="UP000663854"/>
    </source>
</evidence>
<reference evidence="1" key="1">
    <citation type="submission" date="2021-02" db="EMBL/GenBank/DDBJ databases">
        <authorList>
            <person name="Nowell W R."/>
        </authorList>
    </citation>
    <scope>NUCLEOTIDE SEQUENCE</scope>
</reference>
<name>A0A815G2B9_9BILA</name>
<accession>A0A815G2B9</accession>
<organism evidence="1 3">
    <name type="scientific">Rotaria sordida</name>
    <dbReference type="NCBI Taxonomy" id="392033"/>
    <lineage>
        <taxon>Eukaryota</taxon>
        <taxon>Metazoa</taxon>
        <taxon>Spiralia</taxon>
        <taxon>Gnathifera</taxon>
        <taxon>Rotifera</taxon>
        <taxon>Eurotatoria</taxon>
        <taxon>Bdelloidea</taxon>
        <taxon>Philodinida</taxon>
        <taxon>Philodinidae</taxon>
        <taxon>Rotaria</taxon>
    </lineage>
</organism>
<dbReference type="EMBL" id="CAJNOL010004692">
    <property type="protein sequence ID" value="CAF1593006.1"/>
    <property type="molecule type" value="Genomic_DNA"/>
</dbReference>
<sequence length="201" mass="22483">MGASCTRSNTVLPVNTQAVSTASKDINDLPGQTFTTPLVPIELNENLEHFTVIWLDAGIDTSSDCINTKQHLLSIINYLKTFTDSAKCIDYIKTVKEEKVFLIVSGAYGEDVVSEIENLPQIRIVYVFCQNAEKHKEWVSNHSIVQGIFTDTEKLYKKLTEDVQLADSSLLSIAILSPDSKENQVTDLNQQKTALRKWSTD</sequence>
<comment type="caution">
    <text evidence="1">The sequence shown here is derived from an EMBL/GenBank/DDBJ whole genome shotgun (WGS) entry which is preliminary data.</text>
</comment>
<dbReference type="Proteomes" id="UP000663870">
    <property type="component" value="Unassembled WGS sequence"/>
</dbReference>
<dbReference type="EMBL" id="CAJNOH010003362">
    <property type="protein sequence ID" value="CAF1333379.1"/>
    <property type="molecule type" value="Genomic_DNA"/>
</dbReference>
<keyword evidence="4" id="KW-1185">Reference proteome</keyword>